<name>A0A8J3D4G5_9BACT</name>
<evidence type="ECO:0000313" key="1">
    <source>
        <dbReference type="EMBL" id="GHB53133.1"/>
    </source>
</evidence>
<proteinExistence type="predicted"/>
<dbReference type="Pfam" id="PF19765">
    <property type="entry name" value="DUF6252"/>
    <property type="match status" value="1"/>
</dbReference>
<keyword evidence="2" id="KW-1185">Reference proteome</keyword>
<organism evidence="1 2">
    <name type="scientific">Mongoliitalea lutea</name>
    <dbReference type="NCBI Taxonomy" id="849756"/>
    <lineage>
        <taxon>Bacteria</taxon>
        <taxon>Pseudomonadati</taxon>
        <taxon>Bacteroidota</taxon>
        <taxon>Cytophagia</taxon>
        <taxon>Cytophagales</taxon>
        <taxon>Cyclobacteriaceae</taxon>
        <taxon>Mongoliitalea</taxon>
    </lineage>
</organism>
<dbReference type="Proteomes" id="UP000642809">
    <property type="component" value="Unassembled WGS sequence"/>
</dbReference>
<sequence length="126" mass="14260">MRAKIDGELFEVKGELFCTYVDMVSFNIQSTKINGIEGITLTIFPSDIRLQNYIMQQTDEVIVAGQYFKDDASYATIHNPNGRITITAYDPNKKIVEGTFEFVGKDLYSNATKNITEGKFRCRGLN</sequence>
<dbReference type="EMBL" id="BMYF01000034">
    <property type="protein sequence ID" value="GHB53133.1"/>
    <property type="molecule type" value="Genomic_DNA"/>
</dbReference>
<evidence type="ECO:0000313" key="2">
    <source>
        <dbReference type="Proteomes" id="UP000642809"/>
    </source>
</evidence>
<reference evidence="1" key="1">
    <citation type="journal article" date="2014" name="Int. J. Syst. Evol. Microbiol.">
        <title>Complete genome sequence of Corynebacterium casei LMG S-19264T (=DSM 44701T), isolated from a smear-ripened cheese.</title>
        <authorList>
            <consortium name="US DOE Joint Genome Institute (JGI-PGF)"/>
            <person name="Walter F."/>
            <person name="Albersmeier A."/>
            <person name="Kalinowski J."/>
            <person name="Ruckert C."/>
        </authorList>
    </citation>
    <scope>NUCLEOTIDE SEQUENCE</scope>
    <source>
        <strain evidence="1">KCTC 23224</strain>
    </source>
</reference>
<dbReference type="InterPro" id="IPR046219">
    <property type="entry name" value="DUF6252"/>
</dbReference>
<gene>
    <name evidence="1" type="ORF">GCM10008106_37100</name>
</gene>
<protein>
    <submittedName>
        <fullName evidence="1">Uncharacterized protein</fullName>
    </submittedName>
</protein>
<dbReference type="AlphaFoldDB" id="A0A8J3D4G5"/>
<comment type="caution">
    <text evidence="1">The sequence shown here is derived from an EMBL/GenBank/DDBJ whole genome shotgun (WGS) entry which is preliminary data.</text>
</comment>
<accession>A0A8J3D4G5</accession>
<reference evidence="1" key="2">
    <citation type="submission" date="2020-09" db="EMBL/GenBank/DDBJ databases">
        <authorList>
            <person name="Sun Q."/>
            <person name="Kim S."/>
        </authorList>
    </citation>
    <scope>NUCLEOTIDE SEQUENCE</scope>
    <source>
        <strain evidence="1">KCTC 23224</strain>
    </source>
</reference>